<dbReference type="AlphaFoldDB" id="A0A1V9EVA7"/>
<accession>A0A1V9EVA7</accession>
<organism evidence="1 2">
    <name type="scientific">Niastella yeongjuensis</name>
    <dbReference type="NCBI Taxonomy" id="354355"/>
    <lineage>
        <taxon>Bacteria</taxon>
        <taxon>Pseudomonadati</taxon>
        <taxon>Bacteroidota</taxon>
        <taxon>Chitinophagia</taxon>
        <taxon>Chitinophagales</taxon>
        <taxon>Chitinophagaceae</taxon>
        <taxon>Niastella</taxon>
    </lineage>
</organism>
<gene>
    <name evidence="1" type="ORF">A4H97_28320</name>
</gene>
<dbReference type="Proteomes" id="UP000192610">
    <property type="component" value="Unassembled WGS sequence"/>
</dbReference>
<proteinExistence type="predicted"/>
<keyword evidence="2" id="KW-1185">Reference proteome</keyword>
<name>A0A1V9EVA7_9BACT</name>
<dbReference type="EMBL" id="LVXG01000013">
    <property type="protein sequence ID" value="OQP49795.1"/>
    <property type="molecule type" value="Genomic_DNA"/>
</dbReference>
<protein>
    <submittedName>
        <fullName evidence="1">Uncharacterized protein</fullName>
    </submittedName>
</protein>
<reference evidence="2" key="1">
    <citation type="submission" date="2016-04" db="EMBL/GenBank/DDBJ databases">
        <authorList>
            <person name="Chen L."/>
            <person name="Zhuang W."/>
            <person name="Wang G."/>
        </authorList>
    </citation>
    <scope>NUCLEOTIDE SEQUENCE [LARGE SCALE GENOMIC DNA]</scope>
    <source>
        <strain evidence="2">17621</strain>
    </source>
</reference>
<sequence>MILLHTCAQETDVRRKANAFMKAHQAAWEDLSLQFFDTTMIKRFREHPFYIAYSRFLKDNGNEYLALRTARFRQYNPPPAALKAFAWRNPRGMEEIGENADLMSLAFLRSFDPGMPAQIVMNTMVPFITADNYLPIDDVMKYYRKRAAFGTLLYTEPVAGDVWQVWCADRSYVFHFTFDLRDGRLGKMQYAVVQPIEWPASVVKPLDEATGLWADGMRTLWDHYQSYDLEKETRYMTHRSEIAGIFYQQNQARFVAARTAQLKTFLKPRPALDSGFKETTQPGDNILQNVDTVFNACSFIYPEQWESAIEVAAGGYLNLPVKDRAMRLQHKGMFGIERYVQQAGDDQYEIWTVSDNDVVHYVWDLRTGRVNNVRYWIK</sequence>
<evidence type="ECO:0000313" key="1">
    <source>
        <dbReference type="EMBL" id="OQP49795.1"/>
    </source>
</evidence>
<evidence type="ECO:0000313" key="2">
    <source>
        <dbReference type="Proteomes" id="UP000192610"/>
    </source>
</evidence>
<comment type="caution">
    <text evidence="1">The sequence shown here is derived from an EMBL/GenBank/DDBJ whole genome shotgun (WGS) entry which is preliminary data.</text>
</comment>